<comment type="similarity">
    <text evidence="1">Belongs to the PhyH family.</text>
</comment>
<evidence type="ECO:0000313" key="2">
    <source>
        <dbReference type="EMBL" id="KXS14453.1"/>
    </source>
</evidence>
<dbReference type="GO" id="GO:0001561">
    <property type="term" value="P:fatty acid alpha-oxidation"/>
    <property type="evidence" value="ECO:0007669"/>
    <property type="project" value="InterPro"/>
</dbReference>
<gene>
    <name evidence="2" type="ORF">M427DRAFT_341956</name>
</gene>
<evidence type="ECO:0000313" key="3">
    <source>
        <dbReference type="Proteomes" id="UP000070544"/>
    </source>
</evidence>
<keyword evidence="3" id="KW-1185">Reference proteome</keyword>
<dbReference type="PANTHER" id="PTHR21308:SF1">
    <property type="entry name" value="PHYTANOYL-COA DIOXYGENASE, PEROXISOMAL"/>
    <property type="match status" value="1"/>
</dbReference>
<sequence length="237" mass="26529">SPHQQYPDIGFLRQIKEGKLPRELLKSECGVYKVTNFDELMYSWVQHPEMLKMAKCFAGGDIKSLHHMYINKPPDANATAIHPLHQDMAYFPWTQGTRTIGAWTALAQVNTQNGCIVVIPGSHKRGLLDHTVPNWMQNAGFHSVAEVADVQNLNEIQKARLPLLAAELGPGDTLFFSPYLIHGSGVNRTDKCRKSIVCHYASATSRYTADRFEPAQDFISQEVMVSLKRVGNTAQHS</sequence>
<dbReference type="InterPro" id="IPR047128">
    <property type="entry name" value="PhyH"/>
</dbReference>
<dbReference type="STRING" id="1344416.A0A139ADF7"/>
<dbReference type="AlphaFoldDB" id="A0A139ADF7"/>
<dbReference type="Gene3D" id="2.60.120.620">
    <property type="entry name" value="q2cbj1_9rhob like domain"/>
    <property type="match status" value="1"/>
</dbReference>
<dbReference type="Pfam" id="PF05721">
    <property type="entry name" value="PhyH"/>
    <property type="match status" value="1"/>
</dbReference>
<reference evidence="2 3" key="1">
    <citation type="journal article" date="2015" name="Genome Biol. Evol.">
        <title>Phylogenomic analyses indicate that early fungi evolved digesting cell walls of algal ancestors of land plants.</title>
        <authorList>
            <person name="Chang Y."/>
            <person name="Wang S."/>
            <person name="Sekimoto S."/>
            <person name="Aerts A.L."/>
            <person name="Choi C."/>
            <person name="Clum A."/>
            <person name="LaButti K.M."/>
            <person name="Lindquist E.A."/>
            <person name="Yee Ngan C."/>
            <person name="Ohm R.A."/>
            <person name="Salamov A.A."/>
            <person name="Grigoriev I.V."/>
            <person name="Spatafora J.W."/>
            <person name="Berbee M.L."/>
        </authorList>
    </citation>
    <scope>NUCLEOTIDE SEQUENCE [LARGE SCALE GENOMIC DNA]</scope>
    <source>
        <strain evidence="2 3">JEL478</strain>
    </source>
</reference>
<accession>A0A139ADF7</accession>
<name>A0A139ADF7_GONPJ</name>
<protein>
    <submittedName>
        <fullName evidence="2">PhyH-domain-containing protein</fullName>
    </submittedName>
</protein>
<dbReference type="GO" id="GO:0048244">
    <property type="term" value="F:phytanoyl-CoA dioxygenase activity"/>
    <property type="evidence" value="ECO:0007669"/>
    <property type="project" value="InterPro"/>
</dbReference>
<feature type="non-terminal residue" evidence="2">
    <location>
        <position position="1"/>
    </location>
</feature>
<organism evidence="2 3">
    <name type="scientific">Gonapodya prolifera (strain JEL478)</name>
    <name type="common">Monoblepharis prolifera</name>
    <dbReference type="NCBI Taxonomy" id="1344416"/>
    <lineage>
        <taxon>Eukaryota</taxon>
        <taxon>Fungi</taxon>
        <taxon>Fungi incertae sedis</taxon>
        <taxon>Chytridiomycota</taxon>
        <taxon>Chytridiomycota incertae sedis</taxon>
        <taxon>Monoblepharidomycetes</taxon>
        <taxon>Monoblepharidales</taxon>
        <taxon>Gonapodyaceae</taxon>
        <taxon>Gonapodya</taxon>
    </lineage>
</organism>
<proteinExistence type="inferred from homology"/>
<dbReference type="InterPro" id="IPR008775">
    <property type="entry name" value="Phytyl_CoA_dOase-like"/>
</dbReference>
<dbReference type="SUPFAM" id="SSF51197">
    <property type="entry name" value="Clavaminate synthase-like"/>
    <property type="match status" value="1"/>
</dbReference>
<dbReference type="PANTHER" id="PTHR21308">
    <property type="entry name" value="PHYTANOYL-COA ALPHA-HYDROXYLASE"/>
    <property type="match status" value="1"/>
</dbReference>
<evidence type="ECO:0000256" key="1">
    <source>
        <dbReference type="ARBA" id="ARBA00005830"/>
    </source>
</evidence>
<dbReference type="EMBL" id="KQ965769">
    <property type="protein sequence ID" value="KXS14453.1"/>
    <property type="molecule type" value="Genomic_DNA"/>
</dbReference>
<dbReference type="OrthoDB" id="445007at2759"/>
<dbReference type="Proteomes" id="UP000070544">
    <property type="component" value="Unassembled WGS sequence"/>
</dbReference>